<evidence type="ECO:0000256" key="8">
    <source>
        <dbReference type="RuleBase" id="RU361165"/>
    </source>
</evidence>
<comment type="catalytic activity">
    <reaction evidence="8">
        <text>L-threonyl-[protein] + ATP = O-phospho-L-threonyl-[protein] + ADP + H(+)</text>
        <dbReference type="Rhea" id="RHEA:46608"/>
        <dbReference type="Rhea" id="RHEA-COMP:11060"/>
        <dbReference type="Rhea" id="RHEA-COMP:11605"/>
        <dbReference type="ChEBI" id="CHEBI:15378"/>
        <dbReference type="ChEBI" id="CHEBI:30013"/>
        <dbReference type="ChEBI" id="CHEBI:30616"/>
        <dbReference type="ChEBI" id="CHEBI:61977"/>
        <dbReference type="ChEBI" id="CHEBI:456216"/>
        <dbReference type="EC" id="2.7.11.24"/>
    </reaction>
</comment>
<dbReference type="EMBL" id="CAMPGE010012060">
    <property type="protein sequence ID" value="CAI2370846.1"/>
    <property type="molecule type" value="Genomic_DNA"/>
</dbReference>
<comment type="cofactor">
    <cofactor evidence="8">
        <name>Mg(2+)</name>
        <dbReference type="ChEBI" id="CHEBI:18420"/>
    </cofactor>
</comment>
<dbReference type="InterPro" id="IPR050117">
    <property type="entry name" value="MAPK"/>
</dbReference>
<evidence type="ECO:0000256" key="7">
    <source>
        <dbReference type="RuleBase" id="RU000304"/>
    </source>
</evidence>
<dbReference type="Proteomes" id="UP001295684">
    <property type="component" value="Unassembled WGS sequence"/>
</dbReference>
<dbReference type="FunFam" id="3.30.200.20:FF:000046">
    <property type="entry name" value="Mitogen-activated protein kinase"/>
    <property type="match status" value="1"/>
</dbReference>
<dbReference type="CDD" id="cd07834">
    <property type="entry name" value="STKc_MAPK"/>
    <property type="match status" value="1"/>
</dbReference>
<comment type="activity regulation">
    <text evidence="8">Activated by threonine and tyrosine phosphorylation.</text>
</comment>
<dbReference type="Pfam" id="PF00069">
    <property type="entry name" value="Pkinase"/>
    <property type="match status" value="1"/>
</dbReference>
<dbReference type="PANTHER" id="PTHR24055">
    <property type="entry name" value="MITOGEN-ACTIVATED PROTEIN KINASE"/>
    <property type="match status" value="1"/>
</dbReference>
<organism evidence="10 11">
    <name type="scientific">Euplotes crassus</name>
    <dbReference type="NCBI Taxonomy" id="5936"/>
    <lineage>
        <taxon>Eukaryota</taxon>
        <taxon>Sar</taxon>
        <taxon>Alveolata</taxon>
        <taxon>Ciliophora</taxon>
        <taxon>Intramacronucleata</taxon>
        <taxon>Spirotrichea</taxon>
        <taxon>Hypotrichia</taxon>
        <taxon>Euplotida</taxon>
        <taxon>Euplotidae</taxon>
        <taxon>Moneuplotes</taxon>
    </lineage>
</organism>
<keyword evidence="8" id="KW-0460">Magnesium</keyword>
<feature type="binding site" evidence="6">
    <location>
        <position position="63"/>
    </location>
    <ligand>
        <name>ATP</name>
        <dbReference type="ChEBI" id="CHEBI:30616"/>
    </ligand>
</feature>
<dbReference type="InterPro" id="IPR008271">
    <property type="entry name" value="Ser/Thr_kinase_AS"/>
</dbReference>
<dbReference type="Gene3D" id="1.10.510.10">
    <property type="entry name" value="Transferase(Phosphotransferase) domain 1"/>
    <property type="match status" value="1"/>
</dbReference>
<sequence length="388" mass="45257">MEEKKSESKITKTKINDEYNKFDVFGSIFTLPNKYEVLKPLGSGAYGCVVQAEYKKKIVAIKKMERTFEHALFAKRTLRELKILRLLNHENIIELKTIVKPQKKEAFDDIYAVFELMETDLGTIIKSKQELSLDHIQFFLYQILRGMKYCHSAGILHRDLKPKNLLVNSNCDLKICDFGLSRADIPSLYETGAMTDYISTRWYRAPELLFGSEYYTAAVDMWSIGCIFAELLTRTSFLPGTDTENQLELIIEMIGIPEKKTIEKFCGGEVPEFFSNTTSSKDYQTKEFLKRFKDVDETAMDLLKKMLTFDPGERISVENAIKHDFFHDLHCEEDEPTTTPVDTFEFDFEKYDLTIDEIRKEIYEEIALYHSTKAQKTYLKNRKEYPED</sequence>
<feature type="domain" description="Protein kinase" evidence="9">
    <location>
        <begin position="35"/>
        <end position="326"/>
    </location>
</feature>
<dbReference type="InterPro" id="IPR003527">
    <property type="entry name" value="MAP_kinase_CS"/>
</dbReference>
<evidence type="ECO:0000256" key="1">
    <source>
        <dbReference type="ARBA" id="ARBA00022527"/>
    </source>
</evidence>
<name>A0AAD1UN24_EUPCR</name>
<dbReference type="PROSITE" id="PS50011">
    <property type="entry name" value="PROTEIN_KINASE_DOM"/>
    <property type="match status" value="1"/>
</dbReference>
<dbReference type="FunFam" id="1.10.510.10:FF:000098">
    <property type="entry name" value="Mitogen-activated protein kinase 1"/>
    <property type="match status" value="1"/>
</dbReference>
<proteinExistence type="inferred from homology"/>
<dbReference type="InterPro" id="IPR000719">
    <property type="entry name" value="Prot_kinase_dom"/>
</dbReference>
<evidence type="ECO:0000256" key="4">
    <source>
        <dbReference type="ARBA" id="ARBA00022777"/>
    </source>
</evidence>
<keyword evidence="2 8" id="KW-0808">Transferase</keyword>
<dbReference type="EC" id="2.7.11.24" evidence="8"/>
<dbReference type="InterPro" id="IPR017441">
    <property type="entry name" value="Protein_kinase_ATP_BS"/>
</dbReference>
<evidence type="ECO:0000313" key="10">
    <source>
        <dbReference type="EMBL" id="CAI2370846.1"/>
    </source>
</evidence>
<protein>
    <recommendedName>
        <fullName evidence="8">Mitogen-activated protein kinase</fullName>
        <ecNumber evidence="8">2.7.11.24</ecNumber>
    </recommendedName>
</protein>
<dbReference type="GO" id="GO:0005524">
    <property type="term" value="F:ATP binding"/>
    <property type="evidence" value="ECO:0007669"/>
    <property type="project" value="UniProtKB-UniRule"/>
</dbReference>
<dbReference type="AlphaFoldDB" id="A0AAD1UN24"/>
<keyword evidence="1 7" id="KW-0723">Serine/threonine-protein kinase</keyword>
<evidence type="ECO:0000259" key="9">
    <source>
        <dbReference type="PROSITE" id="PS50011"/>
    </source>
</evidence>
<dbReference type="InterPro" id="IPR011009">
    <property type="entry name" value="Kinase-like_dom_sf"/>
</dbReference>
<reference evidence="10" key="1">
    <citation type="submission" date="2023-07" db="EMBL/GenBank/DDBJ databases">
        <authorList>
            <consortium name="AG Swart"/>
            <person name="Singh M."/>
            <person name="Singh A."/>
            <person name="Seah K."/>
            <person name="Emmerich C."/>
        </authorList>
    </citation>
    <scope>NUCLEOTIDE SEQUENCE</scope>
    <source>
        <strain evidence="10">DP1</strain>
    </source>
</reference>
<evidence type="ECO:0000256" key="2">
    <source>
        <dbReference type="ARBA" id="ARBA00022679"/>
    </source>
</evidence>
<evidence type="ECO:0000256" key="3">
    <source>
        <dbReference type="ARBA" id="ARBA00022741"/>
    </source>
</evidence>
<keyword evidence="5 6" id="KW-0067">ATP-binding</keyword>
<dbReference type="PROSITE" id="PS01351">
    <property type="entry name" value="MAPK"/>
    <property type="match status" value="1"/>
</dbReference>
<evidence type="ECO:0000256" key="5">
    <source>
        <dbReference type="ARBA" id="ARBA00022840"/>
    </source>
</evidence>
<evidence type="ECO:0000313" key="11">
    <source>
        <dbReference type="Proteomes" id="UP001295684"/>
    </source>
</evidence>
<keyword evidence="3 6" id="KW-0547">Nucleotide-binding</keyword>
<dbReference type="PROSITE" id="PS00108">
    <property type="entry name" value="PROTEIN_KINASE_ST"/>
    <property type="match status" value="1"/>
</dbReference>
<dbReference type="GO" id="GO:0004707">
    <property type="term" value="F:MAP kinase activity"/>
    <property type="evidence" value="ECO:0007669"/>
    <property type="project" value="UniProtKB-EC"/>
</dbReference>
<accession>A0AAD1UN24</accession>
<dbReference type="SMART" id="SM00220">
    <property type="entry name" value="S_TKc"/>
    <property type="match status" value="1"/>
</dbReference>
<gene>
    <name evidence="10" type="ORF">ECRASSUSDP1_LOCUS12165</name>
</gene>
<keyword evidence="4 8" id="KW-0418">Kinase</keyword>
<comment type="caution">
    <text evidence="10">The sequence shown here is derived from an EMBL/GenBank/DDBJ whole genome shotgun (WGS) entry which is preliminary data.</text>
</comment>
<dbReference type="Gene3D" id="3.30.200.20">
    <property type="entry name" value="Phosphorylase Kinase, domain 1"/>
    <property type="match status" value="1"/>
</dbReference>
<evidence type="ECO:0000256" key="6">
    <source>
        <dbReference type="PROSITE-ProRule" id="PRU10141"/>
    </source>
</evidence>
<keyword evidence="11" id="KW-1185">Reference proteome</keyword>
<comment type="similarity">
    <text evidence="8">Belongs to the protein kinase superfamily. Ser/Thr protein kinase family. MAP kinase subfamily.</text>
</comment>
<dbReference type="SUPFAM" id="SSF56112">
    <property type="entry name" value="Protein kinase-like (PK-like)"/>
    <property type="match status" value="1"/>
</dbReference>
<dbReference type="PROSITE" id="PS00107">
    <property type="entry name" value="PROTEIN_KINASE_ATP"/>
    <property type="match status" value="1"/>
</dbReference>